<proteinExistence type="predicted"/>
<comment type="caution">
    <text evidence="1">The sequence shown here is derived from an EMBL/GenBank/DDBJ whole genome shotgun (WGS) entry which is preliminary data.</text>
</comment>
<reference evidence="1 2" key="1">
    <citation type="journal article" date="2022" name="DNA Res.">
        <title>Chromosomal-level genome assembly of the orchid tree Bauhinia variegata (Leguminosae; Cercidoideae) supports the allotetraploid origin hypothesis of Bauhinia.</title>
        <authorList>
            <person name="Zhong Y."/>
            <person name="Chen Y."/>
            <person name="Zheng D."/>
            <person name="Pang J."/>
            <person name="Liu Y."/>
            <person name="Luo S."/>
            <person name="Meng S."/>
            <person name="Qian L."/>
            <person name="Wei D."/>
            <person name="Dai S."/>
            <person name="Zhou R."/>
        </authorList>
    </citation>
    <scope>NUCLEOTIDE SEQUENCE [LARGE SCALE GENOMIC DNA]</scope>
    <source>
        <strain evidence="1">BV-YZ2020</strain>
    </source>
</reference>
<dbReference type="EMBL" id="CM039439">
    <property type="protein sequence ID" value="KAI4295725.1"/>
    <property type="molecule type" value="Genomic_DNA"/>
</dbReference>
<gene>
    <name evidence="1" type="ORF">L6164_035741</name>
</gene>
<evidence type="ECO:0000313" key="1">
    <source>
        <dbReference type="EMBL" id="KAI4295725.1"/>
    </source>
</evidence>
<organism evidence="1 2">
    <name type="scientific">Bauhinia variegata</name>
    <name type="common">Purple orchid tree</name>
    <name type="synonym">Phanera variegata</name>
    <dbReference type="NCBI Taxonomy" id="167791"/>
    <lineage>
        <taxon>Eukaryota</taxon>
        <taxon>Viridiplantae</taxon>
        <taxon>Streptophyta</taxon>
        <taxon>Embryophyta</taxon>
        <taxon>Tracheophyta</taxon>
        <taxon>Spermatophyta</taxon>
        <taxon>Magnoliopsida</taxon>
        <taxon>eudicotyledons</taxon>
        <taxon>Gunneridae</taxon>
        <taxon>Pentapetalae</taxon>
        <taxon>rosids</taxon>
        <taxon>fabids</taxon>
        <taxon>Fabales</taxon>
        <taxon>Fabaceae</taxon>
        <taxon>Cercidoideae</taxon>
        <taxon>Cercideae</taxon>
        <taxon>Bauhiniinae</taxon>
        <taxon>Bauhinia</taxon>
    </lineage>
</organism>
<sequence>MENKEEKQSHNSCAADSLTQNHVPGINNGDPPPSQSHSNPIYFFNDQPFHQNSISQSHPFDNSVTQNRHAGNSMLQIRDFFPARNQNQYQSSGLTPAEPIAGLENVQDSLSRFHLSSPINPARSYDFGARLAMDSRSPHLSQEQQRRMGELNALPEAHQGFLNHDPFHSVSYAMPQHQFLGALPRNKFRTMQDVRGKVVLAAKDSDGYRLLLEKINEGNPVNIGLFFCEIKDHVHELMTDQHGTLVIQKLFEAGNVNQMNTIVSSVIQNEHNFIDACIESEGSRAVQTLLSNLRTPEQITVVVAALKRITITLFKHLNGWYVIQHCLKIFSPVITKYFLDVGIDNCVDISTDRGGCSVIQKCLGSIAGEPLGRLLREIITYALLLSQDPYGNYVVQYIIKLRVPVINQAIIGKLCGNFSQLSKNKYSSNVVEDLLKCSEENHAMLIVLEVMSSDSFLNVIQDPFGNYVVQTALSYSKGEMQLALSKRILDRTLYLHSHLYGKRVLEAAKRCSRRV</sequence>
<dbReference type="Proteomes" id="UP000828941">
    <property type="component" value="Chromosome 14"/>
</dbReference>
<evidence type="ECO:0000313" key="2">
    <source>
        <dbReference type="Proteomes" id="UP000828941"/>
    </source>
</evidence>
<protein>
    <submittedName>
        <fullName evidence="1">Uncharacterized protein</fullName>
    </submittedName>
</protein>
<keyword evidence="2" id="KW-1185">Reference proteome</keyword>
<name>A0ACB9KF15_BAUVA</name>
<accession>A0ACB9KF15</accession>